<dbReference type="Gramene" id="mRNA:HanXRQr2_Chr15g0703801">
    <property type="protein sequence ID" value="CDS:HanXRQr2_Chr15g0703801.1"/>
    <property type="gene ID" value="HanXRQr2_Chr15g0703801"/>
</dbReference>
<keyword evidence="5" id="KW-0675">Receptor</keyword>
<keyword evidence="5" id="KW-0418">Kinase</keyword>
<proteinExistence type="predicted"/>
<evidence type="ECO:0000313" key="6">
    <source>
        <dbReference type="Proteomes" id="UP000215914"/>
    </source>
</evidence>
<dbReference type="GO" id="GO:0030247">
    <property type="term" value="F:polysaccharide binding"/>
    <property type="evidence" value="ECO:0007669"/>
    <property type="project" value="InterPro"/>
</dbReference>
<evidence type="ECO:0000256" key="1">
    <source>
        <dbReference type="ARBA" id="ARBA00004167"/>
    </source>
</evidence>
<dbReference type="Pfam" id="PF13947">
    <property type="entry name" value="GUB_WAK_bind"/>
    <property type="match status" value="1"/>
</dbReference>
<organism evidence="5 6">
    <name type="scientific">Helianthus annuus</name>
    <name type="common">Common sunflower</name>
    <dbReference type="NCBI Taxonomy" id="4232"/>
    <lineage>
        <taxon>Eukaryota</taxon>
        <taxon>Viridiplantae</taxon>
        <taxon>Streptophyta</taxon>
        <taxon>Embryophyta</taxon>
        <taxon>Tracheophyta</taxon>
        <taxon>Spermatophyta</taxon>
        <taxon>Magnoliopsida</taxon>
        <taxon>eudicotyledons</taxon>
        <taxon>Gunneridae</taxon>
        <taxon>Pentapetalae</taxon>
        <taxon>asterids</taxon>
        <taxon>campanulids</taxon>
        <taxon>Asterales</taxon>
        <taxon>Asteraceae</taxon>
        <taxon>Asteroideae</taxon>
        <taxon>Heliantheae alliance</taxon>
        <taxon>Heliantheae</taxon>
        <taxon>Helianthus</taxon>
    </lineage>
</organism>
<feature type="domain" description="Wall-associated receptor kinase galacturonan-binding" evidence="3">
    <location>
        <begin position="2"/>
        <end position="55"/>
    </location>
</feature>
<evidence type="ECO:0000313" key="5">
    <source>
        <dbReference type="EMBL" id="OTF95476.1"/>
    </source>
</evidence>
<dbReference type="Proteomes" id="UP000215914">
    <property type="component" value="Chromosome 15"/>
</dbReference>
<dbReference type="EMBL" id="MNCJ02000330">
    <property type="protein sequence ID" value="KAF5765440.1"/>
    <property type="molecule type" value="Genomic_DNA"/>
</dbReference>
<gene>
    <name evidence="5" type="ORF">HannXRQ_Chr15g0483521</name>
    <name evidence="4" type="ORF">HanXRQr2_Chr15g0703801</name>
</gene>
<dbReference type="InParanoid" id="A0A251S9D2"/>
<dbReference type="OMA" id="WNISQAM"/>
<dbReference type="AlphaFoldDB" id="A0A251S9D2"/>
<reference evidence="5" key="2">
    <citation type="submission" date="2017-02" db="EMBL/GenBank/DDBJ databases">
        <title>Sunflower complete genome.</title>
        <authorList>
            <person name="Langlade N."/>
            <person name="Munos S."/>
        </authorList>
    </citation>
    <scope>NUCLEOTIDE SEQUENCE [LARGE SCALE GENOMIC DNA]</scope>
    <source>
        <tissue evidence="5">Leaves</tissue>
    </source>
</reference>
<reference evidence="4 6" key="1">
    <citation type="journal article" date="2017" name="Nature">
        <title>The sunflower genome provides insights into oil metabolism, flowering and Asterid evolution.</title>
        <authorList>
            <person name="Badouin H."/>
            <person name="Gouzy J."/>
            <person name="Grassa C.J."/>
            <person name="Murat F."/>
            <person name="Staton S.E."/>
            <person name="Cottret L."/>
            <person name="Lelandais-Briere C."/>
            <person name="Owens G.L."/>
            <person name="Carrere S."/>
            <person name="Mayjonade B."/>
            <person name="Legrand L."/>
            <person name="Gill N."/>
            <person name="Kane N.C."/>
            <person name="Bowers J.E."/>
            <person name="Hubner S."/>
            <person name="Bellec A."/>
            <person name="Berard A."/>
            <person name="Berges H."/>
            <person name="Blanchet N."/>
            <person name="Boniface M.C."/>
            <person name="Brunel D."/>
            <person name="Catrice O."/>
            <person name="Chaidir N."/>
            <person name="Claudel C."/>
            <person name="Donnadieu C."/>
            <person name="Faraut T."/>
            <person name="Fievet G."/>
            <person name="Helmstetter N."/>
            <person name="King M."/>
            <person name="Knapp S.J."/>
            <person name="Lai Z."/>
            <person name="Le Paslier M.C."/>
            <person name="Lippi Y."/>
            <person name="Lorenzon L."/>
            <person name="Mandel J.R."/>
            <person name="Marage G."/>
            <person name="Marchand G."/>
            <person name="Marquand E."/>
            <person name="Bret-Mestries E."/>
            <person name="Morien E."/>
            <person name="Nambeesan S."/>
            <person name="Nguyen T."/>
            <person name="Pegot-Espagnet P."/>
            <person name="Pouilly N."/>
            <person name="Raftis F."/>
            <person name="Sallet E."/>
            <person name="Schiex T."/>
            <person name="Thomas J."/>
            <person name="Vandecasteele C."/>
            <person name="Vares D."/>
            <person name="Vear F."/>
            <person name="Vautrin S."/>
            <person name="Crespi M."/>
            <person name="Mangin B."/>
            <person name="Burke J.M."/>
            <person name="Salse J."/>
            <person name="Munos S."/>
            <person name="Vincourt P."/>
            <person name="Rieseberg L.H."/>
            <person name="Langlade N.B."/>
        </authorList>
    </citation>
    <scope>NUCLEOTIDE SEQUENCE [LARGE SCALE GENOMIC DNA]</scope>
    <source>
        <strain evidence="6">cv. SF193</strain>
        <tissue evidence="4">Leaves</tissue>
    </source>
</reference>
<comment type="subcellular location">
    <subcellularLocation>
        <location evidence="1">Membrane</location>
        <topology evidence="1">Single-pass membrane protein</topology>
    </subcellularLocation>
</comment>
<evidence type="ECO:0000256" key="2">
    <source>
        <dbReference type="ARBA" id="ARBA00022729"/>
    </source>
</evidence>
<evidence type="ECO:0000259" key="3">
    <source>
        <dbReference type="Pfam" id="PF13947"/>
    </source>
</evidence>
<dbReference type="PANTHER" id="PTHR33491">
    <property type="entry name" value="OSJNBA0016N04.9 PROTEIN"/>
    <property type="match status" value="1"/>
</dbReference>
<dbReference type="EMBL" id="CM007904">
    <property type="protein sequence ID" value="OTF95476.1"/>
    <property type="molecule type" value="Genomic_DNA"/>
</dbReference>
<protein>
    <submittedName>
        <fullName evidence="4 5">Wall-associated receptor kinase, galacturonan-binding domain-containing protein</fullName>
    </submittedName>
</protein>
<dbReference type="InterPro" id="IPR025287">
    <property type="entry name" value="WAK_GUB"/>
</dbReference>
<keyword evidence="6" id="KW-1185">Reference proteome</keyword>
<evidence type="ECO:0000313" key="4">
    <source>
        <dbReference type="EMBL" id="KAF5765440.1"/>
    </source>
</evidence>
<accession>A0A251S9D2</accession>
<reference evidence="4" key="3">
    <citation type="submission" date="2020-06" db="EMBL/GenBank/DDBJ databases">
        <title>Helianthus annuus Genome sequencing and assembly Release 2.</title>
        <authorList>
            <person name="Gouzy J."/>
            <person name="Langlade N."/>
            <person name="Munos S."/>
        </authorList>
    </citation>
    <scope>NUCLEOTIDE SEQUENCE</scope>
    <source>
        <tissue evidence="4">Leaves</tissue>
    </source>
</reference>
<keyword evidence="2" id="KW-0732">Signal</keyword>
<keyword evidence="5" id="KW-0808">Transferase</keyword>
<name>A0A251S9D2_HELAN</name>
<dbReference type="GO" id="GO:0016301">
    <property type="term" value="F:kinase activity"/>
    <property type="evidence" value="ECO:0007669"/>
    <property type="project" value="UniProtKB-KW"/>
</dbReference>
<dbReference type="GO" id="GO:0016020">
    <property type="term" value="C:membrane"/>
    <property type="evidence" value="ECO:0007669"/>
    <property type="project" value="UniProtKB-SubCell"/>
</dbReference>
<sequence length="209" mass="23340">MCGNVIIPYPFRIGGDCSVNQWYIIDCNSSKPYLSAFGQLEVLDVNTMNQTVTVNAPTISACQNSIWNISQAMSIDLGRSPFMFSKSHNKFVFEGCGNAVMMDPGCKVLTGCSTKCNTDTLSQRKSCFGISCCQSTITYYLKSYNINITRLARDERACRSAFLVDEASYVEGRFSKDYNSYVPLSLLWTLSERDILNVSCYYSAGTIEF</sequence>